<gene>
    <name evidence="2" type="ORF">PGQ11_001145</name>
</gene>
<dbReference type="Pfam" id="PF20150">
    <property type="entry name" value="2EXR"/>
    <property type="match status" value="1"/>
</dbReference>
<dbReference type="EMBL" id="JAPCWZ010000001">
    <property type="protein sequence ID" value="KAK8879851.1"/>
    <property type="molecule type" value="Genomic_DNA"/>
</dbReference>
<keyword evidence="3" id="KW-1185">Reference proteome</keyword>
<feature type="domain" description="2EXR" evidence="1">
    <location>
        <begin position="7"/>
        <end position="79"/>
    </location>
</feature>
<reference evidence="2 3" key="1">
    <citation type="journal article" date="2024" name="IMA Fungus">
        <title>Apiospora arundinis, a panoply of carbohydrate-active enzymes and secondary metabolites.</title>
        <authorList>
            <person name="Sorensen T."/>
            <person name="Petersen C."/>
            <person name="Muurmann A.T."/>
            <person name="Christiansen J.V."/>
            <person name="Brundto M.L."/>
            <person name="Overgaard C.K."/>
            <person name="Boysen A.T."/>
            <person name="Wollenberg R.D."/>
            <person name="Larsen T.O."/>
            <person name="Sorensen J.L."/>
            <person name="Nielsen K.L."/>
            <person name="Sondergaard T.E."/>
        </authorList>
    </citation>
    <scope>NUCLEOTIDE SEQUENCE [LARGE SCALE GENOMIC DNA]</scope>
    <source>
        <strain evidence="2 3">AAU 773</strain>
    </source>
</reference>
<dbReference type="Proteomes" id="UP001390339">
    <property type="component" value="Unassembled WGS sequence"/>
</dbReference>
<name>A0ABR2JLY4_9PEZI</name>
<evidence type="ECO:0000313" key="3">
    <source>
        <dbReference type="Proteomes" id="UP001390339"/>
    </source>
</evidence>
<evidence type="ECO:0000259" key="1">
    <source>
        <dbReference type="Pfam" id="PF20150"/>
    </source>
</evidence>
<dbReference type="InterPro" id="IPR045518">
    <property type="entry name" value="2EXR"/>
</dbReference>
<comment type="caution">
    <text evidence="2">The sequence shown here is derived from an EMBL/GenBank/DDBJ whole genome shotgun (WGS) entry which is preliminary data.</text>
</comment>
<dbReference type="PANTHER" id="PTHR35910">
    <property type="entry name" value="2EXR DOMAIN-CONTAINING PROTEIN"/>
    <property type="match status" value="1"/>
</dbReference>
<organism evidence="2 3">
    <name type="scientific">Apiospora arundinis</name>
    <dbReference type="NCBI Taxonomy" id="335852"/>
    <lineage>
        <taxon>Eukaryota</taxon>
        <taxon>Fungi</taxon>
        <taxon>Dikarya</taxon>
        <taxon>Ascomycota</taxon>
        <taxon>Pezizomycotina</taxon>
        <taxon>Sordariomycetes</taxon>
        <taxon>Xylariomycetidae</taxon>
        <taxon>Amphisphaeriales</taxon>
        <taxon>Apiosporaceae</taxon>
        <taxon>Apiospora</taxon>
    </lineage>
</organism>
<proteinExistence type="predicted"/>
<dbReference type="PANTHER" id="PTHR35910:SF6">
    <property type="entry name" value="2EXR DOMAIN-CONTAINING PROTEIN"/>
    <property type="match status" value="1"/>
</dbReference>
<sequence>MAAPTSFLPFPRLPVELRLEIWKYCAVVEPQVVPFPLLLTLGNWREMGYNPPPKLMLVNRESHAVALKTYRIRLVVSHYWAPRHAYRRWDYLGRRVYRLAPYDRIVHFPTSEGVRNSLNTFLATYDSLWEQSVEEYLAEFQGYPRLASLDTKHRTNTMCHYYVSHFDLCPSSSTTGTTTVYQGATIDHDGSIIGNSSSSTTCPLGQPREDGALSWPFRCLTLVDAHCHECSLYNMPPDGCLPCT</sequence>
<accession>A0ABR2JLY4</accession>
<protein>
    <recommendedName>
        <fullName evidence="1">2EXR domain-containing protein</fullName>
    </recommendedName>
</protein>
<evidence type="ECO:0000313" key="2">
    <source>
        <dbReference type="EMBL" id="KAK8879851.1"/>
    </source>
</evidence>